<name>J3P595_GAET3</name>
<evidence type="ECO:0000256" key="1">
    <source>
        <dbReference type="ARBA" id="ARBA00006484"/>
    </source>
</evidence>
<dbReference type="HOGENOM" id="CLU_010194_13_3_1"/>
<reference evidence="6" key="5">
    <citation type="submission" date="2018-04" db="UniProtKB">
        <authorList>
            <consortium name="EnsemblFungi"/>
        </authorList>
    </citation>
    <scope>IDENTIFICATION</scope>
    <source>
        <strain evidence="6">R3-111a-1</strain>
    </source>
</reference>
<dbReference type="OrthoDB" id="498125at2759"/>
<dbReference type="InterPro" id="IPR002347">
    <property type="entry name" value="SDR_fam"/>
</dbReference>
<reference evidence="7" key="1">
    <citation type="submission" date="2010-07" db="EMBL/GenBank/DDBJ databases">
        <title>The genome sequence of Gaeumannomyces graminis var. tritici strain R3-111a-1.</title>
        <authorList>
            <consortium name="The Broad Institute Genome Sequencing Platform"/>
            <person name="Ma L.-J."/>
            <person name="Dead R."/>
            <person name="Young S."/>
            <person name="Zeng Q."/>
            <person name="Koehrsen M."/>
            <person name="Alvarado L."/>
            <person name="Berlin A."/>
            <person name="Chapman S.B."/>
            <person name="Chen Z."/>
            <person name="Freedman E."/>
            <person name="Gellesch M."/>
            <person name="Goldberg J."/>
            <person name="Griggs A."/>
            <person name="Gujja S."/>
            <person name="Heilman E.R."/>
            <person name="Heiman D."/>
            <person name="Hepburn T."/>
            <person name="Howarth C."/>
            <person name="Jen D."/>
            <person name="Larson L."/>
            <person name="Mehta T."/>
            <person name="Neiman D."/>
            <person name="Pearson M."/>
            <person name="Roberts A."/>
            <person name="Saif S."/>
            <person name="Shea T."/>
            <person name="Shenoy N."/>
            <person name="Sisk P."/>
            <person name="Stolte C."/>
            <person name="Sykes S."/>
            <person name="Walk T."/>
            <person name="White J."/>
            <person name="Yandava C."/>
            <person name="Haas B."/>
            <person name="Nusbaum C."/>
            <person name="Birren B."/>
        </authorList>
    </citation>
    <scope>NUCLEOTIDE SEQUENCE [LARGE SCALE GENOMIC DNA]</scope>
    <source>
        <strain evidence="7">R3-111a-1</strain>
    </source>
</reference>
<dbReference type="GO" id="GO:0016491">
    <property type="term" value="F:oxidoreductase activity"/>
    <property type="evidence" value="ECO:0007669"/>
    <property type="project" value="UniProtKB-KW"/>
</dbReference>
<dbReference type="AlphaFoldDB" id="J3P595"/>
<keyword evidence="3" id="KW-0560">Oxidoreductase</keyword>
<organism evidence="5">
    <name type="scientific">Gaeumannomyces tritici (strain R3-111a-1)</name>
    <name type="common">Wheat and barley take-all root rot fungus</name>
    <name type="synonym">Gaeumannomyces graminis var. tritici</name>
    <dbReference type="NCBI Taxonomy" id="644352"/>
    <lineage>
        <taxon>Eukaryota</taxon>
        <taxon>Fungi</taxon>
        <taxon>Dikarya</taxon>
        <taxon>Ascomycota</taxon>
        <taxon>Pezizomycotina</taxon>
        <taxon>Sordariomycetes</taxon>
        <taxon>Sordariomycetidae</taxon>
        <taxon>Magnaporthales</taxon>
        <taxon>Magnaporthaceae</taxon>
        <taxon>Gaeumannomyces</taxon>
    </lineage>
</organism>
<dbReference type="Proteomes" id="UP000006039">
    <property type="component" value="Unassembled WGS sequence"/>
</dbReference>
<feature type="region of interest" description="Disordered" evidence="4">
    <location>
        <begin position="189"/>
        <end position="209"/>
    </location>
</feature>
<evidence type="ECO:0000256" key="2">
    <source>
        <dbReference type="ARBA" id="ARBA00022857"/>
    </source>
</evidence>
<dbReference type="PROSITE" id="PS00061">
    <property type="entry name" value="ADH_SHORT"/>
    <property type="match status" value="1"/>
</dbReference>
<evidence type="ECO:0000256" key="3">
    <source>
        <dbReference type="ARBA" id="ARBA00023002"/>
    </source>
</evidence>
<dbReference type="SUPFAM" id="SSF51735">
    <property type="entry name" value="NAD(P)-binding Rossmann-fold domains"/>
    <property type="match status" value="2"/>
</dbReference>
<comment type="similarity">
    <text evidence="1">Belongs to the short-chain dehydrogenases/reductases (SDR) family.</text>
</comment>
<evidence type="ECO:0000313" key="7">
    <source>
        <dbReference type="Proteomes" id="UP000006039"/>
    </source>
</evidence>
<dbReference type="VEuPathDB" id="FungiDB:GGTG_08684"/>
<accession>J3P595</accession>
<dbReference type="STRING" id="644352.J3P595"/>
<dbReference type="InterPro" id="IPR020904">
    <property type="entry name" value="Sc_DH/Rdtase_CS"/>
</dbReference>
<dbReference type="InterPro" id="IPR036291">
    <property type="entry name" value="NAD(P)-bd_dom_sf"/>
</dbReference>
<dbReference type="PRINTS" id="PR00081">
    <property type="entry name" value="GDHRDH"/>
</dbReference>
<dbReference type="RefSeq" id="XP_009224790.1">
    <property type="nucleotide sequence ID" value="XM_009226526.1"/>
</dbReference>
<evidence type="ECO:0000313" key="5">
    <source>
        <dbReference type="EMBL" id="EJT74846.1"/>
    </source>
</evidence>
<reference evidence="6" key="4">
    <citation type="journal article" date="2015" name="G3 (Bethesda)">
        <title>Genome sequences of three phytopathogenic species of the Magnaporthaceae family of fungi.</title>
        <authorList>
            <person name="Okagaki L.H."/>
            <person name="Nunes C.C."/>
            <person name="Sailsbery J."/>
            <person name="Clay B."/>
            <person name="Brown D."/>
            <person name="John T."/>
            <person name="Oh Y."/>
            <person name="Young N."/>
            <person name="Fitzgerald M."/>
            <person name="Haas B.J."/>
            <person name="Zeng Q."/>
            <person name="Young S."/>
            <person name="Adiconis X."/>
            <person name="Fan L."/>
            <person name="Levin J.Z."/>
            <person name="Mitchell T.K."/>
            <person name="Okubara P.A."/>
            <person name="Farman M.L."/>
            <person name="Kohn L.M."/>
            <person name="Birren B."/>
            <person name="Ma L.-J."/>
            <person name="Dean R.A."/>
        </authorList>
    </citation>
    <scope>NUCLEOTIDE SEQUENCE</scope>
    <source>
        <strain evidence="6">R3-111a-1</strain>
    </source>
</reference>
<keyword evidence="7" id="KW-1185">Reference proteome</keyword>
<dbReference type="EMBL" id="GL385398">
    <property type="protein sequence ID" value="EJT74846.1"/>
    <property type="molecule type" value="Genomic_DNA"/>
</dbReference>
<gene>
    <name evidence="6" type="primary">20349142</name>
    <name evidence="5" type="ORF">GGTG_08684</name>
</gene>
<dbReference type="PANTHER" id="PTHR43180">
    <property type="entry name" value="3-OXOACYL-(ACYL-CARRIER-PROTEIN) REDUCTASE (AFU_ORTHOLOGUE AFUA_6G11210)"/>
    <property type="match status" value="1"/>
</dbReference>
<reference evidence="5" key="3">
    <citation type="submission" date="2010-09" db="EMBL/GenBank/DDBJ databases">
        <title>Annotation of Gaeumannomyces graminis var. tritici R3-111a-1.</title>
        <authorList>
            <consortium name="The Broad Institute Genome Sequencing Platform"/>
            <person name="Ma L.-J."/>
            <person name="Dead R."/>
            <person name="Young S.K."/>
            <person name="Zeng Q."/>
            <person name="Gargeya S."/>
            <person name="Fitzgerald M."/>
            <person name="Haas B."/>
            <person name="Abouelleil A."/>
            <person name="Alvarado L."/>
            <person name="Arachchi H.M."/>
            <person name="Berlin A."/>
            <person name="Brown A."/>
            <person name="Chapman S.B."/>
            <person name="Chen Z."/>
            <person name="Dunbar C."/>
            <person name="Freedman E."/>
            <person name="Gearin G."/>
            <person name="Gellesch M."/>
            <person name="Goldberg J."/>
            <person name="Griggs A."/>
            <person name="Gujja S."/>
            <person name="Heiman D."/>
            <person name="Howarth C."/>
            <person name="Larson L."/>
            <person name="Lui A."/>
            <person name="MacDonald P.J.P."/>
            <person name="Mehta T."/>
            <person name="Montmayeur A."/>
            <person name="Murphy C."/>
            <person name="Neiman D."/>
            <person name="Pearson M."/>
            <person name="Priest M."/>
            <person name="Roberts A."/>
            <person name="Saif S."/>
            <person name="Shea T."/>
            <person name="Shenoy N."/>
            <person name="Sisk P."/>
            <person name="Stolte C."/>
            <person name="Sykes S."/>
            <person name="Yandava C."/>
            <person name="Wortman J."/>
            <person name="Nusbaum C."/>
            <person name="Birren B."/>
        </authorList>
    </citation>
    <scope>NUCLEOTIDE SEQUENCE</scope>
    <source>
        <strain evidence="5">R3-111a-1</strain>
    </source>
</reference>
<protein>
    <submittedName>
        <fullName evidence="5 6">Uncharacterized protein</fullName>
    </submittedName>
</protein>
<evidence type="ECO:0000256" key="4">
    <source>
        <dbReference type="SAM" id="MobiDB-lite"/>
    </source>
</evidence>
<sequence>MANLGEKKMDPVEVIIRAMAPVDMSAPYDRAGCAGKTVLITGGASGLGAAFAREWASHGAHIFVGDVDERAGEALVASLRASTGSPHHHFQRCDVADWASQVSLFRACARASPTGGIDVVVPNAGIGGLGHEDRAAGGGGSSFEYPRGLDAEDPPAPNLKVLDINLIGVMYTVHLGLFWLARNDVKGGGGDDNNNNNSEQPQPNGDETPEDLAARLKKLRAQRDRHLLLIGSIGGVLPLVGAPEYTASKHGVTALFRTLRTPCFWRGIRVNMLLPCFVDTPMVPNGVMFVLAGSGKAAVADVVEAGTRFVADKTVAGRAVVVGPRLKVDDGADGRTRIAELSPAENEAAAKAGMKGQWPGNQAAWECYAHDYENLEGFVYRYNKLMTAYAQVAGWIGWARDVFSLFFRNPTKK</sequence>
<dbReference type="eggNOG" id="KOG4169">
    <property type="taxonomic scope" value="Eukaryota"/>
</dbReference>
<dbReference type="EnsemblFungi" id="EJT74846">
    <property type="protein sequence ID" value="EJT74846"/>
    <property type="gene ID" value="GGTG_08684"/>
</dbReference>
<proteinExistence type="inferred from homology"/>
<dbReference type="Pfam" id="PF00106">
    <property type="entry name" value="adh_short"/>
    <property type="match status" value="2"/>
</dbReference>
<keyword evidence="2" id="KW-0521">NADP</keyword>
<reference evidence="5" key="2">
    <citation type="submission" date="2010-07" db="EMBL/GenBank/DDBJ databases">
        <authorList>
            <consortium name="The Broad Institute Genome Sequencing Platform"/>
            <consortium name="Broad Institute Genome Sequencing Center for Infectious Disease"/>
            <person name="Ma L.-J."/>
            <person name="Dead R."/>
            <person name="Young S."/>
            <person name="Zeng Q."/>
            <person name="Koehrsen M."/>
            <person name="Alvarado L."/>
            <person name="Berlin A."/>
            <person name="Chapman S.B."/>
            <person name="Chen Z."/>
            <person name="Freedman E."/>
            <person name="Gellesch M."/>
            <person name="Goldberg J."/>
            <person name="Griggs A."/>
            <person name="Gujja S."/>
            <person name="Heilman E.R."/>
            <person name="Heiman D."/>
            <person name="Hepburn T."/>
            <person name="Howarth C."/>
            <person name="Jen D."/>
            <person name="Larson L."/>
            <person name="Mehta T."/>
            <person name="Neiman D."/>
            <person name="Pearson M."/>
            <person name="Roberts A."/>
            <person name="Saif S."/>
            <person name="Shea T."/>
            <person name="Shenoy N."/>
            <person name="Sisk P."/>
            <person name="Stolte C."/>
            <person name="Sykes S."/>
            <person name="Walk T."/>
            <person name="White J."/>
            <person name="Yandava C."/>
            <person name="Haas B."/>
            <person name="Nusbaum C."/>
            <person name="Birren B."/>
        </authorList>
    </citation>
    <scope>NUCLEOTIDE SEQUENCE</scope>
    <source>
        <strain evidence="5">R3-111a-1</strain>
    </source>
</reference>
<dbReference type="GeneID" id="20349142"/>
<dbReference type="PANTHER" id="PTHR43180:SF16">
    <property type="entry name" value="BACILYSIN BIOSYNTHESIS OXIDOREDUCTASE BACC"/>
    <property type="match status" value="1"/>
</dbReference>
<dbReference type="Gene3D" id="3.40.50.720">
    <property type="entry name" value="NAD(P)-binding Rossmann-like Domain"/>
    <property type="match status" value="1"/>
</dbReference>
<evidence type="ECO:0000313" key="6">
    <source>
        <dbReference type="EnsemblFungi" id="EJT74846"/>
    </source>
</evidence>